<sequence length="340" mass="36874">MVVVIVMMMMGKSISNRWFYISYDEYNDRDGRNGGDNGDGSVGGGNGERGDNDDANDTVCIEMGTWICAAHIAGKENQEADYLSRHVNIDAAWQLHSDIWSGTIYIQKTAGDQIQYSDDDESFVIPPSPTNNKVLNISSASIINGSACTPPALVNNAAPAVPVATVINDASCAPLAQVDNTAPDTPPVQVVNTDICAPSASVKNTALYVPVALANNAATNATLAPNNYADAPSPVAPTTNEVVMRGRRRKRNFHFGQPSLDTCKTCDKLEMDSRANPLDDNINRERELQLREAEAGQEIMKNDFDASKANNGQWTIAFDFQQTLPTPHINTSVTFYSRQL</sequence>
<evidence type="ECO:0000313" key="3">
    <source>
        <dbReference type="Proteomes" id="UP000735302"/>
    </source>
</evidence>
<accession>A0AAV3Y1Z4</accession>
<keyword evidence="3" id="KW-1185">Reference proteome</keyword>
<name>A0AAV3Y1Z4_9GAST</name>
<evidence type="ECO:0000256" key="1">
    <source>
        <dbReference type="SAM" id="MobiDB-lite"/>
    </source>
</evidence>
<feature type="compositionally biased region" description="Gly residues" evidence="1">
    <location>
        <begin position="34"/>
        <end position="47"/>
    </location>
</feature>
<dbReference type="EMBL" id="BLXT01000407">
    <property type="protein sequence ID" value="GFN76689.1"/>
    <property type="molecule type" value="Genomic_DNA"/>
</dbReference>
<evidence type="ECO:0000313" key="2">
    <source>
        <dbReference type="EMBL" id="GFN76689.1"/>
    </source>
</evidence>
<protein>
    <submittedName>
        <fullName evidence="2">Uncharacterized protein</fullName>
    </submittedName>
</protein>
<organism evidence="2 3">
    <name type="scientific">Plakobranchus ocellatus</name>
    <dbReference type="NCBI Taxonomy" id="259542"/>
    <lineage>
        <taxon>Eukaryota</taxon>
        <taxon>Metazoa</taxon>
        <taxon>Spiralia</taxon>
        <taxon>Lophotrochozoa</taxon>
        <taxon>Mollusca</taxon>
        <taxon>Gastropoda</taxon>
        <taxon>Heterobranchia</taxon>
        <taxon>Euthyneura</taxon>
        <taxon>Panpulmonata</taxon>
        <taxon>Sacoglossa</taxon>
        <taxon>Placobranchoidea</taxon>
        <taxon>Plakobranchidae</taxon>
        <taxon>Plakobranchus</taxon>
    </lineage>
</organism>
<proteinExistence type="predicted"/>
<dbReference type="Proteomes" id="UP000735302">
    <property type="component" value="Unassembled WGS sequence"/>
</dbReference>
<dbReference type="AlphaFoldDB" id="A0AAV3Y1Z4"/>
<reference evidence="2 3" key="1">
    <citation type="journal article" date="2021" name="Elife">
        <title>Chloroplast acquisition without the gene transfer in kleptoplastic sea slugs, Plakobranchus ocellatus.</title>
        <authorList>
            <person name="Maeda T."/>
            <person name="Takahashi S."/>
            <person name="Yoshida T."/>
            <person name="Shimamura S."/>
            <person name="Takaki Y."/>
            <person name="Nagai Y."/>
            <person name="Toyoda A."/>
            <person name="Suzuki Y."/>
            <person name="Arimoto A."/>
            <person name="Ishii H."/>
            <person name="Satoh N."/>
            <person name="Nishiyama T."/>
            <person name="Hasebe M."/>
            <person name="Maruyama T."/>
            <person name="Minagawa J."/>
            <person name="Obokata J."/>
            <person name="Shigenobu S."/>
        </authorList>
    </citation>
    <scope>NUCLEOTIDE SEQUENCE [LARGE SCALE GENOMIC DNA]</scope>
</reference>
<gene>
    <name evidence="2" type="ORF">PoB_000319500</name>
</gene>
<comment type="caution">
    <text evidence="2">The sequence shown here is derived from an EMBL/GenBank/DDBJ whole genome shotgun (WGS) entry which is preliminary data.</text>
</comment>
<feature type="region of interest" description="Disordered" evidence="1">
    <location>
        <begin position="30"/>
        <end position="53"/>
    </location>
</feature>